<evidence type="ECO:0000313" key="3">
    <source>
        <dbReference type="EMBL" id="GFN93863.1"/>
    </source>
</evidence>
<dbReference type="Gene3D" id="3.40.50.2300">
    <property type="match status" value="1"/>
</dbReference>
<protein>
    <submittedName>
        <fullName evidence="3">Gamma-aminobutyric acid type b receptor subunit 2-like protein</fullName>
    </submittedName>
</protein>
<feature type="region of interest" description="Disordered" evidence="1">
    <location>
        <begin position="166"/>
        <end position="193"/>
    </location>
</feature>
<keyword evidence="3" id="KW-0675">Receptor</keyword>
<organism evidence="3 4">
    <name type="scientific">Plakobranchus ocellatus</name>
    <dbReference type="NCBI Taxonomy" id="259542"/>
    <lineage>
        <taxon>Eukaryota</taxon>
        <taxon>Metazoa</taxon>
        <taxon>Spiralia</taxon>
        <taxon>Lophotrochozoa</taxon>
        <taxon>Mollusca</taxon>
        <taxon>Gastropoda</taxon>
        <taxon>Heterobranchia</taxon>
        <taxon>Euthyneura</taxon>
        <taxon>Panpulmonata</taxon>
        <taxon>Sacoglossa</taxon>
        <taxon>Placobranchoidea</taxon>
        <taxon>Plakobranchidae</taxon>
        <taxon>Plakobranchus</taxon>
    </lineage>
</organism>
<feature type="region of interest" description="Disordered" evidence="1">
    <location>
        <begin position="81"/>
        <end position="151"/>
    </location>
</feature>
<feature type="compositionally biased region" description="Basic and acidic residues" evidence="1">
    <location>
        <begin position="174"/>
        <end position="184"/>
    </location>
</feature>
<feature type="compositionally biased region" description="Basic and acidic residues" evidence="1">
    <location>
        <begin position="81"/>
        <end position="96"/>
    </location>
</feature>
<keyword evidence="2" id="KW-0732">Signal</keyword>
<feature type="compositionally biased region" description="Basic and acidic residues" evidence="1">
    <location>
        <begin position="110"/>
        <end position="124"/>
    </location>
</feature>
<comment type="caution">
    <text evidence="3">The sequence shown here is derived from an EMBL/GenBank/DDBJ whole genome shotgun (WGS) entry which is preliminary data.</text>
</comment>
<sequence>MKSLPKAFVNRGIFTYGNIYHLAKLIVLLACVTTSNAQQDRSNEADGYNLKDDAVAVDTDDPLLDLWSYSDPYPVGKGIKINEDQREKQNPGDHLFDTLYTESDSVQPYDVREEKVQASEKDFAKGVSESGAYSKEEDSLERQDSLDPSIKEGQILYSTGEKDIVLNSKTRKSKTGENQKEENNNGRAHQSYVVDDNYAEKDFSAHEINSGYQINDEDEIGDKSAPYQRVRLKPVSVDDSENLDPEDGNLSQDSTHLAQSEAGGSDPFQRPTFRQHPLNPGSQLIHPVSFNYNESSSLRQWQSWADDVLIHANSTSTQGGNLSADWWHRGLRDDLSKPIIYIAGLFPWSEDIPAGAVGRGVLPAVHIALAHVNNDTRTERKYILEMAYNDTRVSFMLLLFYID</sequence>
<feature type="compositionally biased region" description="Polar residues" evidence="1">
    <location>
        <begin position="249"/>
        <end position="258"/>
    </location>
</feature>
<proteinExistence type="predicted"/>
<accession>A0AAV3ZJ00</accession>
<feature type="compositionally biased region" description="Acidic residues" evidence="1">
    <location>
        <begin position="238"/>
        <end position="247"/>
    </location>
</feature>
<feature type="chain" id="PRO_5043495271" evidence="2">
    <location>
        <begin position="38"/>
        <end position="403"/>
    </location>
</feature>
<evidence type="ECO:0000313" key="4">
    <source>
        <dbReference type="Proteomes" id="UP000735302"/>
    </source>
</evidence>
<feature type="compositionally biased region" description="Basic and acidic residues" evidence="1">
    <location>
        <begin position="134"/>
        <end position="145"/>
    </location>
</feature>
<dbReference type="EMBL" id="BLXT01002372">
    <property type="protein sequence ID" value="GFN93863.1"/>
    <property type="molecule type" value="Genomic_DNA"/>
</dbReference>
<reference evidence="3 4" key="1">
    <citation type="journal article" date="2021" name="Elife">
        <title>Chloroplast acquisition without the gene transfer in kleptoplastic sea slugs, Plakobranchus ocellatus.</title>
        <authorList>
            <person name="Maeda T."/>
            <person name="Takahashi S."/>
            <person name="Yoshida T."/>
            <person name="Shimamura S."/>
            <person name="Takaki Y."/>
            <person name="Nagai Y."/>
            <person name="Toyoda A."/>
            <person name="Suzuki Y."/>
            <person name="Arimoto A."/>
            <person name="Ishii H."/>
            <person name="Satoh N."/>
            <person name="Nishiyama T."/>
            <person name="Hasebe M."/>
            <person name="Maruyama T."/>
            <person name="Minagawa J."/>
            <person name="Obokata J."/>
            <person name="Shigenobu S."/>
        </authorList>
    </citation>
    <scope>NUCLEOTIDE SEQUENCE [LARGE SCALE GENOMIC DNA]</scope>
</reference>
<name>A0AAV3ZJ00_9GAST</name>
<keyword evidence="4" id="KW-1185">Reference proteome</keyword>
<gene>
    <name evidence="3" type="ORF">PoB_002036900</name>
</gene>
<feature type="region of interest" description="Disordered" evidence="1">
    <location>
        <begin position="210"/>
        <end position="280"/>
    </location>
</feature>
<feature type="signal peptide" evidence="2">
    <location>
        <begin position="1"/>
        <end position="37"/>
    </location>
</feature>
<dbReference type="Proteomes" id="UP000735302">
    <property type="component" value="Unassembled WGS sequence"/>
</dbReference>
<evidence type="ECO:0000256" key="1">
    <source>
        <dbReference type="SAM" id="MobiDB-lite"/>
    </source>
</evidence>
<dbReference type="AlphaFoldDB" id="A0AAV3ZJ00"/>
<evidence type="ECO:0000256" key="2">
    <source>
        <dbReference type="SAM" id="SignalP"/>
    </source>
</evidence>